<accession>A0A1I1DY34</accession>
<sequence>MIEQVQEFEKRGFLGDDFIEIDEQARIAATAVLRDVDDCILSGCNVTASATVGMFDVSAGLVWLAGRIMPVEAVVAVEMPSVIVANAVVEVVKPYMPSGIERAVTRSYTASVQPSGTGIALSNISRVDFWQKLQAKINYADKATQAQVAALQAQIDQLNGLTAWNLIRDMPGGGFNTDWSDDPEYDNPVGWRRVAVNKIAMCGVAVKTVDNGNFKLLTLPTNALPSRTIVLPSNIYISDYRRTDENVPLIIKPNGDVQWANTSPVTWAVGHRVVFDGIEYFTD</sequence>
<dbReference type="AlphaFoldDB" id="A0A1I1DY34"/>
<name>A0A1I1DY34_9BACT</name>
<dbReference type="RefSeq" id="WP_091506807.1">
    <property type="nucleotide sequence ID" value="NZ_FOLE01000001.1"/>
</dbReference>
<dbReference type="EMBL" id="FOLE01000001">
    <property type="protein sequence ID" value="SFB79845.1"/>
    <property type="molecule type" value="Genomic_DNA"/>
</dbReference>
<organism evidence="1 2">
    <name type="scientific">Flexibacter flexilis DSM 6793</name>
    <dbReference type="NCBI Taxonomy" id="927664"/>
    <lineage>
        <taxon>Bacteria</taxon>
        <taxon>Pseudomonadati</taxon>
        <taxon>Bacteroidota</taxon>
        <taxon>Cytophagia</taxon>
        <taxon>Cytophagales</taxon>
        <taxon>Flexibacteraceae</taxon>
        <taxon>Flexibacter</taxon>
    </lineage>
</organism>
<proteinExistence type="predicted"/>
<evidence type="ECO:0000313" key="1">
    <source>
        <dbReference type="EMBL" id="SFB79845.1"/>
    </source>
</evidence>
<dbReference type="Proteomes" id="UP000199514">
    <property type="component" value="Unassembled WGS sequence"/>
</dbReference>
<protein>
    <submittedName>
        <fullName evidence="1">Uncharacterized protein</fullName>
    </submittedName>
</protein>
<evidence type="ECO:0000313" key="2">
    <source>
        <dbReference type="Proteomes" id="UP000199514"/>
    </source>
</evidence>
<gene>
    <name evidence="1" type="ORF">SAMN05421780_101530</name>
</gene>
<reference evidence="1 2" key="1">
    <citation type="submission" date="2016-10" db="EMBL/GenBank/DDBJ databases">
        <authorList>
            <person name="de Groot N.N."/>
        </authorList>
    </citation>
    <scope>NUCLEOTIDE SEQUENCE [LARGE SCALE GENOMIC DNA]</scope>
    <source>
        <strain evidence="1 2">DSM 6793</strain>
    </source>
</reference>
<keyword evidence="2" id="KW-1185">Reference proteome</keyword>
<dbReference type="STRING" id="927664.SAMN05421780_101530"/>